<reference evidence="7" key="1">
    <citation type="submission" date="2021-03" db="EMBL/GenBank/DDBJ databases">
        <authorList>
            <person name="Tagirdzhanova G."/>
        </authorList>
    </citation>
    <scope>NUCLEOTIDE SEQUENCE</scope>
</reference>
<dbReference type="InterPro" id="IPR043936">
    <property type="entry name" value="HOOK_N"/>
</dbReference>
<dbReference type="CDD" id="cd22211">
    <property type="entry name" value="HkD_SF"/>
    <property type="match status" value="1"/>
</dbReference>
<dbReference type="GO" id="GO:0005737">
    <property type="term" value="C:cytoplasm"/>
    <property type="evidence" value="ECO:0007669"/>
    <property type="project" value="UniProtKB-SubCell"/>
</dbReference>
<dbReference type="SUPFAM" id="SSF116907">
    <property type="entry name" value="Hook domain"/>
    <property type="match status" value="1"/>
</dbReference>
<protein>
    <recommendedName>
        <fullName evidence="6">HOOK N-terminal domain-containing protein</fullName>
    </recommendedName>
</protein>
<name>A0A8H3HYY1_9LECA</name>
<dbReference type="Proteomes" id="UP000664169">
    <property type="component" value="Unassembled WGS sequence"/>
</dbReference>
<feature type="region of interest" description="Disordered" evidence="5">
    <location>
        <begin position="251"/>
        <end position="271"/>
    </location>
</feature>
<evidence type="ECO:0000256" key="2">
    <source>
        <dbReference type="ARBA" id="ARBA00022490"/>
    </source>
</evidence>
<comment type="caution">
    <text evidence="7">The sequence shown here is derived from an EMBL/GenBank/DDBJ whole genome shotgun (WGS) entry which is preliminary data.</text>
</comment>
<evidence type="ECO:0000313" key="8">
    <source>
        <dbReference type="Proteomes" id="UP000664169"/>
    </source>
</evidence>
<dbReference type="InterPro" id="IPR036872">
    <property type="entry name" value="CH_dom_sf"/>
</dbReference>
<evidence type="ECO:0000256" key="4">
    <source>
        <dbReference type="SAM" id="Coils"/>
    </source>
</evidence>
<keyword evidence="2" id="KW-0963">Cytoplasm</keyword>
<dbReference type="GO" id="GO:0030705">
    <property type="term" value="P:cytoskeleton-dependent intracellular transport"/>
    <property type="evidence" value="ECO:0007669"/>
    <property type="project" value="InterPro"/>
</dbReference>
<evidence type="ECO:0000259" key="6">
    <source>
        <dbReference type="Pfam" id="PF19047"/>
    </source>
</evidence>
<keyword evidence="3 4" id="KW-0175">Coiled coil</keyword>
<dbReference type="GO" id="GO:0051959">
    <property type="term" value="F:dynein light intermediate chain binding"/>
    <property type="evidence" value="ECO:0007669"/>
    <property type="project" value="TreeGrafter"/>
</dbReference>
<accession>A0A8H3HYY1</accession>
<feature type="region of interest" description="Disordered" evidence="5">
    <location>
        <begin position="459"/>
        <end position="481"/>
    </location>
</feature>
<dbReference type="OrthoDB" id="2129491at2759"/>
<dbReference type="PANTHER" id="PTHR18947:SF28">
    <property type="entry name" value="GIRDIN, ISOFORM A"/>
    <property type="match status" value="1"/>
</dbReference>
<evidence type="ECO:0000313" key="7">
    <source>
        <dbReference type="EMBL" id="CAF9908257.1"/>
    </source>
</evidence>
<dbReference type="AlphaFoldDB" id="A0A8H3HYY1"/>
<comment type="subcellular location">
    <subcellularLocation>
        <location evidence="1">Cytoplasm</location>
    </subcellularLocation>
</comment>
<proteinExistence type="predicted"/>
<dbReference type="Pfam" id="PF19047">
    <property type="entry name" value="HOOK_N"/>
    <property type="match status" value="1"/>
</dbReference>
<dbReference type="GO" id="GO:0005815">
    <property type="term" value="C:microtubule organizing center"/>
    <property type="evidence" value="ECO:0007669"/>
    <property type="project" value="TreeGrafter"/>
</dbReference>
<gene>
    <name evidence="7" type="ORF">GOMPHAMPRED_006113</name>
</gene>
<feature type="compositionally biased region" description="Polar residues" evidence="5">
    <location>
        <begin position="764"/>
        <end position="774"/>
    </location>
</feature>
<feature type="domain" description="HOOK N-terminal" evidence="6">
    <location>
        <begin position="17"/>
        <end position="173"/>
    </location>
</feature>
<dbReference type="GO" id="GO:0031122">
    <property type="term" value="P:cytoplasmic microtubule organization"/>
    <property type="evidence" value="ECO:0007669"/>
    <property type="project" value="TreeGrafter"/>
</dbReference>
<keyword evidence="8" id="KW-1185">Reference proteome</keyword>
<dbReference type="EMBL" id="CAJPDQ010000004">
    <property type="protein sequence ID" value="CAF9908257.1"/>
    <property type="molecule type" value="Genomic_DNA"/>
</dbReference>
<organism evidence="7 8">
    <name type="scientific">Gomphillus americanus</name>
    <dbReference type="NCBI Taxonomy" id="1940652"/>
    <lineage>
        <taxon>Eukaryota</taxon>
        <taxon>Fungi</taxon>
        <taxon>Dikarya</taxon>
        <taxon>Ascomycota</taxon>
        <taxon>Pezizomycotina</taxon>
        <taxon>Lecanoromycetes</taxon>
        <taxon>OSLEUM clade</taxon>
        <taxon>Ostropomycetidae</taxon>
        <taxon>Ostropales</taxon>
        <taxon>Graphidaceae</taxon>
        <taxon>Gomphilloideae</taxon>
        <taxon>Gomphillus</taxon>
    </lineage>
</organism>
<sequence length="774" mass="86904">MSTKAHVGSKKLSVEGQALLEWFKAIAQPSAVLDIEDLIDGQLVWNILQRIRPDEFTSPLPNKGARNTNNWVSNWQNLKHICKYLTNYITKEVGRLPPSLDGLDLQALAKNDDIQAVTQVRNSVHKGGEVTDCALQLLKMVLFVAVNADENAPYISPMYALGNDQQKLVQQTILEVRSWKTLDDRSSNGLEMQGIADLDEKDGETRSDSIGDKDLYFEEQLARLSRENENLARAKNDLLISLREQTERNARLTQNNSSLQDKLSSLQGKLDETSGTSIRGSVLKDLEAKVKDQEDHIAFQETQLTDLQKQNDDFRRDVTRLREMETRFQPLQDSVDELRTERDILTRKANAIDKYKARLQTLADLEKENESLRSAIDELREVNKDGNQARESAKAFQRQIDEMSRMIPTIEQELFESRMMKQQLDANAQDLRKQLESANSRYEQDQNTIRDLLEQVQAGAPQPGVSDSLDNELDDDTKPLTKTKKESVVNMLNDASELSTSNRYSDYQEAHETVQAALNEEKIRNKALEGMYAAAKLRIKKLETTIEEGYASKSNTGSFIGLLPETPSPTTDTDMVLRTNTQEAIELQQERNAIGQGNTDSGMSLVQVFDKCIDMDKVALIDKDELQRMRNYEASALEADDLRMQNQELRNHVTYLQDGSRDMTAGSGFENTVNVQKKVSDCVVAPPEASQPACGNIPSCLSGSPYPSPKVSNRSIPPGIAYISGQAKEGQDRRGLSPGETIFPYTSRSASKVPPTPSPKEKSWTLSSLNPFHR</sequence>
<evidence type="ECO:0000256" key="5">
    <source>
        <dbReference type="SAM" id="MobiDB-lite"/>
    </source>
</evidence>
<feature type="coiled-coil region" evidence="4">
    <location>
        <begin position="355"/>
        <end position="455"/>
    </location>
</feature>
<dbReference type="Gene3D" id="1.10.418.10">
    <property type="entry name" value="Calponin-like domain"/>
    <property type="match status" value="1"/>
</dbReference>
<evidence type="ECO:0000256" key="1">
    <source>
        <dbReference type="ARBA" id="ARBA00004496"/>
    </source>
</evidence>
<dbReference type="GO" id="GO:0008017">
    <property type="term" value="F:microtubule binding"/>
    <property type="evidence" value="ECO:0007669"/>
    <property type="project" value="TreeGrafter"/>
</dbReference>
<feature type="region of interest" description="Disordered" evidence="5">
    <location>
        <begin position="726"/>
        <end position="774"/>
    </location>
</feature>
<evidence type="ECO:0000256" key="3">
    <source>
        <dbReference type="ARBA" id="ARBA00023054"/>
    </source>
</evidence>
<dbReference type="PANTHER" id="PTHR18947">
    <property type="entry name" value="HOOK PROTEINS"/>
    <property type="match status" value="1"/>
</dbReference>